<dbReference type="Gene3D" id="2.40.50.90">
    <property type="match status" value="1"/>
</dbReference>
<dbReference type="SMART" id="SM00333">
    <property type="entry name" value="TUDOR"/>
    <property type="match status" value="1"/>
</dbReference>
<dbReference type="Proteomes" id="UP001558652">
    <property type="component" value="Unassembled WGS sequence"/>
</dbReference>
<dbReference type="EMBL" id="JBFDAA010000012">
    <property type="protein sequence ID" value="KAL1123078.1"/>
    <property type="molecule type" value="Genomic_DNA"/>
</dbReference>
<dbReference type="PROSITE" id="PS50304">
    <property type="entry name" value="TUDOR"/>
    <property type="match status" value="1"/>
</dbReference>
<evidence type="ECO:0000313" key="2">
    <source>
        <dbReference type="EMBL" id="KAL1123078.1"/>
    </source>
</evidence>
<dbReference type="InterPro" id="IPR035437">
    <property type="entry name" value="SNase_OB-fold_sf"/>
</dbReference>
<feature type="domain" description="Tudor" evidence="1">
    <location>
        <begin position="209"/>
        <end position="268"/>
    </location>
</feature>
<organism evidence="2 3">
    <name type="scientific">Ranatra chinensis</name>
    <dbReference type="NCBI Taxonomy" id="642074"/>
    <lineage>
        <taxon>Eukaryota</taxon>
        <taxon>Metazoa</taxon>
        <taxon>Ecdysozoa</taxon>
        <taxon>Arthropoda</taxon>
        <taxon>Hexapoda</taxon>
        <taxon>Insecta</taxon>
        <taxon>Pterygota</taxon>
        <taxon>Neoptera</taxon>
        <taxon>Paraneoptera</taxon>
        <taxon>Hemiptera</taxon>
        <taxon>Heteroptera</taxon>
        <taxon>Panheteroptera</taxon>
        <taxon>Nepomorpha</taxon>
        <taxon>Nepidae</taxon>
        <taxon>Ranatrinae</taxon>
        <taxon>Ranatra</taxon>
    </lineage>
</organism>
<sequence>MATPDQQWTTNLLDFVHSSLVEKRCQVVLCIMSNEEGDQYGISSMRMPTGRDFIMQMVEEGHLKYTEVFMSLAEVSSTTDMLKDNDEDSEDNEAEVKDTSEEVIIESDEICMNTTEEGMKEESDAERTLYWVDLINQDSAGPITHYKHIVIHEDMDSLEVEMTAVLSVTQILVVITDSNHDSLNAMKVKFHEMMSVLQEEGPNQPKLEQPYLYQSCCVKFSDDQKWYRGIVVQELPECKLLIQYVDYGNVEIIPADQVHQLKEEWSSVEVQAMLINLNGIKVSCVDRIQVAKMMSECLLSNTLLARIKDRKGHGFNADLYIGEKLAYQDLIDNNCIEPISWYNESIGVH</sequence>
<comment type="caution">
    <text evidence="2">The sequence shown here is derived from an EMBL/GenBank/DDBJ whole genome shotgun (WGS) entry which is preliminary data.</text>
</comment>
<accession>A0ABD0Y6P7</accession>
<keyword evidence="3" id="KW-1185">Reference proteome</keyword>
<dbReference type="SUPFAM" id="SSF63748">
    <property type="entry name" value="Tudor/PWWP/MBT"/>
    <property type="match status" value="1"/>
</dbReference>
<dbReference type="AlphaFoldDB" id="A0ABD0Y6P7"/>
<dbReference type="InterPro" id="IPR050621">
    <property type="entry name" value="Tudor_domain_containing"/>
</dbReference>
<proteinExistence type="predicted"/>
<dbReference type="PANTHER" id="PTHR22948">
    <property type="entry name" value="TUDOR DOMAIN CONTAINING PROTEIN"/>
    <property type="match status" value="1"/>
</dbReference>
<protein>
    <recommendedName>
        <fullName evidence="1">Tudor domain-containing protein</fullName>
    </recommendedName>
</protein>
<dbReference type="Gene3D" id="2.30.30.140">
    <property type="match status" value="1"/>
</dbReference>
<dbReference type="InterPro" id="IPR002999">
    <property type="entry name" value="Tudor"/>
</dbReference>
<dbReference type="GO" id="GO:0005737">
    <property type="term" value="C:cytoplasm"/>
    <property type="evidence" value="ECO:0007669"/>
    <property type="project" value="UniProtKB-ARBA"/>
</dbReference>
<gene>
    <name evidence="2" type="ORF">AAG570_002166</name>
</gene>
<evidence type="ECO:0000259" key="1">
    <source>
        <dbReference type="PROSITE" id="PS50304"/>
    </source>
</evidence>
<reference evidence="2 3" key="1">
    <citation type="submission" date="2024-07" db="EMBL/GenBank/DDBJ databases">
        <title>Chromosome-level genome assembly of the water stick insect Ranatra chinensis (Heteroptera: Nepidae).</title>
        <authorList>
            <person name="Liu X."/>
        </authorList>
    </citation>
    <scope>NUCLEOTIDE SEQUENCE [LARGE SCALE GENOMIC DNA]</scope>
    <source>
        <strain evidence="2">Cailab_2021Rc</strain>
        <tissue evidence="2">Muscle</tissue>
    </source>
</reference>
<name>A0ABD0Y6P7_9HEMI</name>
<dbReference type="PANTHER" id="PTHR22948:SF29">
    <property type="entry name" value="FI02030P-RELATED"/>
    <property type="match status" value="1"/>
</dbReference>
<evidence type="ECO:0000313" key="3">
    <source>
        <dbReference type="Proteomes" id="UP001558652"/>
    </source>
</evidence>
<dbReference type="Pfam" id="PF00567">
    <property type="entry name" value="TUDOR"/>
    <property type="match status" value="1"/>
</dbReference>